<evidence type="ECO:0000313" key="2">
    <source>
        <dbReference type="Proteomes" id="UP000027222"/>
    </source>
</evidence>
<dbReference type="Proteomes" id="UP000027222">
    <property type="component" value="Unassembled WGS sequence"/>
</dbReference>
<evidence type="ECO:0000313" key="1">
    <source>
        <dbReference type="EMBL" id="KDR72211.1"/>
    </source>
</evidence>
<dbReference type="HOGENOM" id="CLU_1304941_0_0_1"/>
<accession>A0A067SMR3</accession>
<dbReference type="AlphaFoldDB" id="A0A067SMR3"/>
<organism evidence="1 2">
    <name type="scientific">Galerina marginata (strain CBS 339.88)</name>
    <dbReference type="NCBI Taxonomy" id="685588"/>
    <lineage>
        <taxon>Eukaryota</taxon>
        <taxon>Fungi</taxon>
        <taxon>Dikarya</taxon>
        <taxon>Basidiomycota</taxon>
        <taxon>Agaricomycotina</taxon>
        <taxon>Agaricomycetes</taxon>
        <taxon>Agaricomycetidae</taxon>
        <taxon>Agaricales</taxon>
        <taxon>Agaricineae</taxon>
        <taxon>Strophariaceae</taxon>
        <taxon>Galerina</taxon>
    </lineage>
</organism>
<sequence length="211" mass="23293">MYFRAAKSHHITAFLGTWLWYRASEAGLDNKYDIKFESSGLRNLNLNLNPCLVDPPSVLDQLESSLYYSLPDRLVTNNFIGLNDLSNSLFRRRLSGTQPDWQTCEQAHLHLLSIPLVSNPIPIPAARLALALTFKLHLPLPHTRLLPVKTPPNHPQRTPIRDQDDLRRAPLALDVELHKCGCAPLPASPQADAVLAGSSPTKEGGAGEASI</sequence>
<gene>
    <name evidence="1" type="ORF">GALMADRAFT_143076</name>
</gene>
<proteinExistence type="predicted"/>
<reference evidence="2" key="1">
    <citation type="journal article" date="2014" name="Proc. Natl. Acad. Sci. U.S.A.">
        <title>Extensive sampling of basidiomycete genomes demonstrates inadequacy of the white-rot/brown-rot paradigm for wood decay fungi.</title>
        <authorList>
            <person name="Riley R."/>
            <person name="Salamov A.A."/>
            <person name="Brown D.W."/>
            <person name="Nagy L.G."/>
            <person name="Floudas D."/>
            <person name="Held B.W."/>
            <person name="Levasseur A."/>
            <person name="Lombard V."/>
            <person name="Morin E."/>
            <person name="Otillar R."/>
            <person name="Lindquist E.A."/>
            <person name="Sun H."/>
            <person name="LaButti K.M."/>
            <person name="Schmutz J."/>
            <person name="Jabbour D."/>
            <person name="Luo H."/>
            <person name="Baker S.E."/>
            <person name="Pisabarro A.G."/>
            <person name="Walton J.D."/>
            <person name="Blanchette R.A."/>
            <person name="Henrissat B."/>
            <person name="Martin F."/>
            <person name="Cullen D."/>
            <person name="Hibbett D.S."/>
            <person name="Grigoriev I.V."/>
        </authorList>
    </citation>
    <scope>NUCLEOTIDE SEQUENCE [LARGE SCALE GENOMIC DNA]</scope>
    <source>
        <strain evidence="2">CBS 339.88</strain>
    </source>
</reference>
<dbReference type="EMBL" id="KL142389">
    <property type="protein sequence ID" value="KDR72211.1"/>
    <property type="molecule type" value="Genomic_DNA"/>
</dbReference>
<name>A0A067SMR3_GALM3</name>
<protein>
    <submittedName>
        <fullName evidence="1">Uncharacterized protein</fullName>
    </submittedName>
</protein>
<keyword evidence="2" id="KW-1185">Reference proteome</keyword>